<name>A0A2P8D1E7_9BACT</name>
<accession>A0A2P8D1E7</accession>
<sequence>MKVQSLNFPAIEALPKSGMQKINGGAMSRRETSAGVLNGMEYECDSALYDDGVYQNTTYTFKKRVN</sequence>
<dbReference type="AlphaFoldDB" id="A0A2P8D1E7"/>
<gene>
    <name evidence="1" type="ORF">B0I18_10642</name>
</gene>
<comment type="caution">
    <text evidence="1">The sequence shown here is derived from an EMBL/GenBank/DDBJ whole genome shotgun (WGS) entry which is preliminary data.</text>
</comment>
<dbReference type="EMBL" id="PYGD01000006">
    <property type="protein sequence ID" value="PSK91032.1"/>
    <property type="molecule type" value="Genomic_DNA"/>
</dbReference>
<reference evidence="1 2" key="1">
    <citation type="submission" date="2018-03" db="EMBL/GenBank/DDBJ databases">
        <title>Genomic Encyclopedia of Type Strains, Phase III (KMG-III): the genomes of soil and plant-associated and newly described type strains.</title>
        <authorList>
            <person name="Whitman W."/>
        </authorList>
    </citation>
    <scope>NUCLEOTIDE SEQUENCE [LARGE SCALE GENOMIC DNA]</scope>
    <source>
        <strain evidence="1 2">CGMCC 1.12700</strain>
    </source>
</reference>
<protein>
    <submittedName>
        <fullName evidence="1">Uncharacterized protein</fullName>
    </submittedName>
</protein>
<evidence type="ECO:0000313" key="2">
    <source>
        <dbReference type="Proteomes" id="UP000240572"/>
    </source>
</evidence>
<keyword evidence="2" id="KW-1185">Reference proteome</keyword>
<dbReference type="Proteomes" id="UP000240572">
    <property type="component" value="Unassembled WGS sequence"/>
</dbReference>
<evidence type="ECO:0000313" key="1">
    <source>
        <dbReference type="EMBL" id="PSK91032.1"/>
    </source>
</evidence>
<proteinExistence type="predicted"/>
<dbReference type="RefSeq" id="WP_106523643.1">
    <property type="nucleotide sequence ID" value="NZ_PYGD01000006.1"/>
</dbReference>
<organism evidence="1 2">
    <name type="scientific">Taibaiella chishuiensis</name>
    <dbReference type="NCBI Taxonomy" id="1434707"/>
    <lineage>
        <taxon>Bacteria</taxon>
        <taxon>Pseudomonadati</taxon>
        <taxon>Bacteroidota</taxon>
        <taxon>Chitinophagia</taxon>
        <taxon>Chitinophagales</taxon>
        <taxon>Chitinophagaceae</taxon>
        <taxon>Taibaiella</taxon>
    </lineage>
</organism>